<dbReference type="Proteomes" id="UP000275137">
    <property type="component" value="Unassembled WGS sequence"/>
</dbReference>
<gene>
    <name evidence="7" type="ORF">ED236_07975</name>
</gene>
<dbReference type="AlphaFoldDB" id="A0A3N0V1H0"/>
<dbReference type="EMBL" id="RJVP01000003">
    <property type="protein sequence ID" value="ROH86404.1"/>
    <property type="molecule type" value="Genomic_DNA"/>
</dbReference>
<keyword evidence="8" id="KW-1185">Reference proteome</keyword>
<protein>
    <submittedName>
        <fullName evidence="7">MarR family transcriptional regulator</fullName>
    </submittedName>
</protein>
<keyword evidence="4" id="KW-0238">DNA-binding</keyword>
<evidence type="ECO:0000256" key="3">
    <source>
        <dbReference type="ARBA" id="ARBA00023015"/>
    </source>
</evidence>
<evidence type="ECO:0000256" key="4">
    <source>
        <dbReference type="ARBA" id="ARBA00023125"/>
    </source>
</evidence>
<evidence type="ECO:0000313" key="7">
    <source>
        <dbReference type="EMBL" id="ROH86404.1"/>
    </source>
</evidence>
<organism evidence="7 8">
    <name type="scientific">Pseudomethylobacillus aquaticus</name>
    <dbReference type="NCBI Taxonomy" id="2676064"/>
    <lineage>
        <taxon>Bacteria</taxon>
        <taxon>Pseudomonadati</taxon>
        <taxon>Pseudomonadota</taxon>
        <taxon>Betaproteobacteria</taxon>
        <taxon>Nitrosomonadales</taxon>
        <taxon>Methylophilaceae</taxon>
        <taxon>Pseudomethylobacillus</taxon>
    </lineage>
</organism>
<dbReference type="GO" id="GO:0003700">
    <property type="term" value="F:DNA-binding transcription factor activity"/>
    <property type="evidence" value="ECO:0007669"/>
    <property type="project" value="InterPro"/>
</dbReference>
<dbReference type="GO" id="GO:0006950">
    <property type="term" value="P:response to stress"/>
    <property type="evidence" value="ECO:0007669"/>
    <property type="project" value="TreeGrafter"/>
</dbReference>
<reference evidence="7 8" key="1">
    <citation type="submission" date="2018-10" db="EMBL/GenBank/DDBJ databases">
        <authorList>
            <person name="Chen W.-M."/>
        </authorList>
    </citation>
    <scope>NUCLEOTIDE SEQUENCE [LARGE SCALE GENOMIC DNA]</scope>
    <source>
        <strain evidence="7 8">H-5</strain>
    </source>
</reference>
<dbReference type="InterPro" id="IPR000835">
    <property type="entry name" value="HTH_MarR-typ"/>
</dbReference>
<dbReference type="InterPro" id="IPR036390">
    <property type="entry name" value="WH_DNA-bd_sf"/>
</dbReference>
<keyword evidence="3" id="KW-0805">Transcription regulation</keyword>
<dbReference type="SUPFAM" id="SSF46785">
    <property type="entry name" value="Winged helix' DNA-binding domain"/>
    <property type="match status" value="1"/>
</dbReference>
<evidence type="ECO:0000256" key="5">
    <source>
        <dbReference type="ARBA" id="ARBA00023163"/>
    </source>
</evidence>
<dbReference type="FunFam" id="1.10.10.10:FF:000163">
    <property type="entry name" value="MarR family transcriptional regulator"/>
    <property type="match status" value="1"/>
</dbReference>
<evidence type="ECO:0000313" key="8">
    <source>
        <dbReference type="Proteomes" id="UP000275137"/>
    </source>
</evidence>
<evidence type="ECO:0000259" key="6">
    <source>
        <dbReference type="PROSITE" id="PS50995"/>
    </source>
</evidence>
<proteinExistence type="predicted"/>
<feature type="domain" description="HTH marR-type" evidence="6">
    <location>
        <begin position="10"/>
        <end position="140"/>
    </location>
</feature>
<dbReference type="PROSITE" id="PS50995">
    <property type="entry name" value="HTH_MARR_2"/>
    <property type="match status" value="1"/>
</dbReference>
<name>A0A3N0V1H0_9PROT</name>
<dbReference type="InterPro" id="IPR055166">
    <property type="entry name" value="Transc_reg_Sar_Rot_HTH"/>
</dbReference>
<comment type="subcellular location">
    <subcellularLocation>
        <location evidence="1">Cytoplasm</location>
    </subcellularLocation>
</comment>
<dbReference type="GO" id="GO:0003677">
    <property type="term" value="F:DNA binding"/>
    <property type="evidence" value="ECO:0007669"/>
    <property type="project" value="UniProtKB-KW"/>
</dbReference>
<dbReference type="GO" id="GO:0005737">
    <property type="term" value="C:cytoplasm"/>
    <property type="evidence" value="ECO:0007669"/>
    <property type="project" value="UniProtKB-SubCell"/>
</dbReference>
<keyword evidence="5" id="KW-0804">Transcription</keyword>
<dbReference type="PRINTS" id="PR00598">
    <property type="entry name" value="HTHMARR"/>
</dbReference>
<dbReference type="PANTHER" id="PTHR33164:SF5">
    <property type="entry name" value="ORGANIC HYDROPEROXIDE RESISTANCE TRANSCRIPTIONAL REGULATOR"/>
    <property type="match status" value="1"/>
</dbReference>
<dbReference type="Gene3D" id="1.10.10.10">
    <property type="entry name" value="Winged helix-like DNA-binding domain superfamily/Winged helix DNA-binding domain"/>
    <property type="match status" value="1"/>
</dbReference>
<dbReference type="SMART" id="SM00347">
    <property type="entry name" value="HTH_MARR"/>
    <property type="match status" value="1"/>
</dbReference>
<accession>A0A3N0V1H0</accession>
<comment type="caution">
    <text evidence="7">The sequence shown here is derived from an EMBL/GenBank/DDBJ whole genome shotgun (WGS) entry which is preliminary data.</text>
</comment>
<dbReference type="RefSeq" id="WP_123237464.1">
    <property type="nucleotide sequence ID" value="NZ_RJVP01000003.1"/>
</dbReference>
<dbReference type="InterPro" id="IPR036388">
    <property type="entry name" value="WH-like_DNA-bd_sf"/>
</dbReference>
<sequence>MSQYENLKLDHQLCFALYAATHALTRAYRGGLEKAGLTYSQYLVMLVLWEEDGVSVGQIARKLDLDSGTLTPMLKRLEVAGLVARRRNSLDERVVEVTLTAQGRELEHEIAKVQNGVECKTGLSNEEFVQLRSTLQRLLQTMSADSEHSIAA</sequence>
<dbReference type="InterPro" id="IPR039422">
    <property type="entry name" value="MarR/SlyA-like"/>
</dbReference>
<dbReference type="PANTHER" id="PTHR33164">
    <property type="entry name" value="TRANSCRIPTIONAL REGULATOR, MARR FAMILY"/>
    <property type="match status" value="1"/>
</dbReference>
<evidence type="ECO:0000256" key="1">
    <source>
        <dbReference type="ARBA" id="ARBA00004496"/>
    </source>
</evidence>
<dbReference type="Pfam" id="PF22381">
    <property type="entry name" value="Staph_reg_Sar_Rot"/>
    <property type="match status" value="1"/>
</dbReference>
<evidence type="ECO:0000256" key="2">
    <source>
        <dbReference type="ARBA" id="ARBA00022490"/>
    </source>
</evidence>
<keyword evidence="2" id="KW-0963">Cytoplasm</keyword>